<name>A0A8S9K1R4_BRACR</name>
<dbReference type="EMBL" id="QGKY02000190">
    <property type="protein sequence ID" value="KAF2588069.1"/>
    <property type="molecule type" value="Genomic_DNA"/>
</dbReference>
<evidence type="ECO:0000313" key="2">
    <source>
        <dbReference type="EMBL" id="KAF2588069.1"/>
    </source>
</evidence>
<gene>
    <name evidence="2" type="ORF">F2Q70_00038685</name>
</gene>
<dbReference type="AlphaFoldDB" id="A0A8S9K1R4"/>
<organism evidence="2">
    <name type="scientific">Brassica cretica</name>
    <name type="common">Mustard</name>
    <dbReference type="NCBI Taxonomy" id="69181"/>
    <lineage>
        <taxon>Eukaryota</taxon>
        <taxon>Viridiplantae</taxon>
        <taxon>Streptophyta</taxon>
        <taxon>Embryophyta</taxon>
        <taxon>Tracheophyta</taxon>
        <taxon>Spermatophyta</taxon>
        <taxon>Magnoliopsida</taxon>
        <taxon>eudicotyledons</taxon>
        <taxon>Gunneridae</taxon>
        <taxon>Pentapetalae</taxon>
        <taxon>rosids</taxon>
        <taxon>malvids</taxon>
        <taxon>Brassicales</taxon>
        <taxon>Brassicaceae</taxon>
        <taxon>Brassiceae</taxon>
        <taxon>Brassica</taxon>
    </lineage>
</organism>
<evidence type="ECO:0000256" key="1">
    <source>
        <dbReference type="SAM" id="MobiDB-lite"/>
    </source>
</evidence>
<sequence length="199" mass="22507">MDTAQGGVLVYQLDQTEVFMSDHASPTARVIPSDHYVHADHNFPLDRADQTIRTDPSDHPDGTACTAHCIDPQTSGIELQQDPRPDDRIDRTGARLSRHVRHSKTNGQAKINFDRVDSESVRAFSFLVCLTCTSDRTDGLIRHFDQFMNFEHPNFSKARILKLSDDLASFWSRSVRENHPSDHMDRTGRVLLLTAGHTQ</sequence>
<comment type="caution">
    <text evidence="2">The sequence shown here is derived from an EMBL/GenBank/DDBJ whole genome shotgun (WGS) entry which is preliminary data.</text>
</comment>
<protein>
    <submittedName>
        <fullName evidence="2">Uncharacterized protein</fullName>
    </submittedName>
</protein>
<reference evidence="2" key="1">
    <citation type="submission" date="2019-12" db="EMBL/GenBank/DDBJ databases">
        <title>Genome sequencing and annotation of Brassica cretica.</title>
        <authorList>
            <person name="Studholme D.J."/>
            <person name="Sarris P.F."/>
        </authorList>
    </citation>
    <scope>NUCLEOTIDE SEQUENCE</scope>
    <source>
        <strain evidence="2">PFS-102/07</strain>
        <tissue evidence="2">Leaf</tissue>
    </source>
</reference>
<proteinExistence type="predicted"/>
<accession>A0A8S9K1R4</accession>
<feature type="region of interest" description="Disordered" evidence="1">
    <location>
        <begin position="67"/>
        <end position="86"/>
    </location>
</feature>